<keyword evidence="5" id="KW-1185">Reference proteome</keyword>
<feature type="domain" description="Mce/MlaD" evidence="2">
    <location>
        <begin position="52"/>
        <end position="126"/>
    </location>
</feature>
<dbReference type="GO" id="GO:0005576">
    <property type="term" value="C:extracellular region"/>
    <property type="evidence" value="ECO:0007669"/>
    <property type="project" value="TreeGrafter"/>
</dbReference>
<protein>
    <submittedName>
        <fullName evidence="4">MCE family protein</fullName>
    </submittedName>
</protein>
<gene>
    <name evidence="4" type="ORF">JGU71_09380</name>
</gene>
<dbReference type="NCBIfam" id="TIGR00996">
    <property type="entry name" value="Mtu_fam_mce"/>
    <property type="match status" value="1"/>
</dbReference>
<feature type="domain" description="Mammalian cell entry C-terminal" evidence="3">
    <location>
        <begin position="136"/>
        <end position="316"/>
    </location>
</feature>
<dbReference type="AlphaFoldDB" id="A0A934NPN0"/>
<dbReference type="InterPro" id="IPR005693">
    <property type="entry name" value="Mce"/>
</dbReference>
<keyword evidence="1" id="KW-0812">Transmembrane</keyword>
<feature type="transmembrane region" description="Helical" evidence="1">
    <location>
        <begin position="25"/>
        <end position="48"/>
    </location>
</feature>
<dbReference type="Pfam" id="PF11887">
    <property type="entry name" value="Mce4_CUP1"/>
    <property type="match status" value="1"/>
</dbReference>
<evidence type="ECO:0000313" key="5">
    <source>
        <dbReference type="Proteomes" id="UP000655868"/>
    </source>
</evidence>
<dbReference type="InterPro" id="IPR003399">
    <property type="entry name" value="Mce/MlaD"/>
</dbReference>
<proteinExistence type="predicted"/>
<dbReference type="InterPro" id="IPR024516">
    <property type="entry name" value="Mce_C"/>
</dbReference>
<reference evidence="4" key="1">
    <citation type="submission" date="2020-12" db="EMBL/GenBank/DDBJ databases">
        <title>Antrihabitans popcorni sp. nov. and Antrihabitans auranticaus sp. nov., isolated from a larva cave.</title>
        <authorList>
            <person name="Lee S.D."/>
            <person name="Kim I.S."/>
        </authorList>
    </citation>
    <scope>NUCLEOTIDE SEQUENCE</scope>
    <source>
        <strain evidence="4">YC3-6</strain>
    </source>
</reference>
<evidence type="ECO:0000256" key="1">
    <source>
        <dbReference type="SAM" id="Phobius"/>
    </source>
</evidence>
<dbReference type="PANTHER" id="PTHR33371">
    <property type="entry name" value="INTERMEMBRANE PHOSPHOLIPID TRANSPORT SYSTEM BINDING PROTEIN MLAD-RELATED"/>
    <property type="match status" value="1"/>
</dbReference>
<dbReference type="Pfam" id="PF02470">
    <property type="entry name" value="MlaD"/>
    <property type="match status" value="1"/>
</dbReference>
<evidence type="ECO:0000259" key="2">
    <source>
        <dbReference type="Pfam" id="PF02470"/>
    </source>
</evidence>
<comment type="caution">
    <text evidence="4">The sequence shown here is derived from an EMBL/GenBank/DDBJ whole genome shotgun (WGS) entry which is preliminary data.</text>
</comment>
<dbReference type="PANTHER" id="PTHR33371:SF18">
    <property type="entry name" value="MCE-FAMILY PROTEIN MCE3C"/>
    <property type="match status" value="1"/>
</dbReference>
<dbReference type="EMBL" id="JAEMNV010000003">
    <property type="protein sequence ID" value="MBJ8339096.1"/>
    <property type="molecule type" value="Genomic_DNA"/>
</dbReference>
<keyword evidence="1" id="KW-0472">Membrane</keyword>
<dbReference type="RefSeq" id="WP_199703813.1">
    <property type="nucleotide sequence ID" value="NZ_JAEMNV010000003.1"/>
</dbReference>
<evidence type="ECO:0000259" key="3">
    <source>
        <dbReference type="Pfam" id="PF11887"/>
    </source>
</evidence>
<organism evidence="4 5">
    <name type="scientific">Antrihabitans stalagmiti</name>
    <dbReference type="NCBI Taxonomy" id="2799499"/>
    <lineage>
        <taxon>Bacteria</taxon>
        <taxon>Bacillati</taxon>
        <taxon>Actinomycetota</taxon>
        <taxon>Actinomycetes</taxon>
        <taxon>Mycobacteriales</taxon>
        <taxon>Nocardiaceae</taxon>
        <taxon>Antrihabitans</taxon>
    </lineage>
</organism>
<keyword evidence="1" id="KW-1133">Transmembrane helix</keyword>
<dbReference type="Proteomes" id="UP000655868">
    <property type="component" value="Unassembled WGS sequence"/>
</dbReference>
<evidence type="ECO:0000313" key="4">
    <source>
        <dbReference type="EMBL" id="MBJ8339096.1"/>
    </source>
</evidence>
<name>A0A934NPN0_9NOCA</name>
<accession>A0A934NPN0</accession>
<dbReference type="InterPro" id="IPR052336">
    <property type="entry name" value="MlaD_Phospholipid_Transporter"/>
</dbReference>
<sequence>MTKLTIRKHTIRTRRTAEDEAQTQLRWGVIGIVVAILALAASAVIYLVPFGTKTYVADFSSAAGARSGNEVRVAGIKVGAVESVRLADDHVEIRFSVDRDTHVGDLSAVEIKMLTPIGGHYLSLSPDGDNDLGTNHIPPERTRTPYEITDILQDATPVLRDVDGQTLRATITEVNNAIAGQPDSIRNLLTNVNDLTGVLAQRSDQLDKGLAVSDEFVAAIADDQAILADFVRQLGIVAVKLGSQKADVVQTFQLLRRLADVVHRPVMAYAEGLEPPIADLEAVVQKVFSDQGKIDDVISGIKEFMAKISGMLGIDGVTIDQSANTITGTGLCIPTAAKGC</sequence>